<name>A0AAW4PIM9_9EURY</name>
<dbReference type="Gene3D" id="1.10.10.10">
    <property type="entry name" value="Winged helix-like DNA-binding domain superfamily/Winged helix DNA-binding domain"/>
    <property type="match status" value="1"/>
</dbReference>
<protein>
    <recommendedName>
        <fullName evidence="1">DUF7344 domain-containing protein</fullName>
    </recommendedName>
</protein>
<evidence type="ECO:0000259" key="1">
    <source>
        <dbReference type="Pfam" id="PF24035"/>
    </source>
</evidence>
<dbReference type="InterPro" id="IPR036388">
    <property type="entry name" value="WH-like_DNA-bd_sf"/>
</dbReference>
<accession>A0AAW4PIM9</accession>
<comment type="caution">
    <text evidence="2">The sequence shown here is derived from an EMBL/GenBank/DDBJ whole genome shotgun (WGS) entry which is preliminary data.</text>
</comment>
<organism evidence="2 3">
    <name type="scientific">Haloarcula nitratireducens</name>
    <dbReference type="NCBI Taxonomy" id="2487749"/>
    <lineage>
        <taxon>Archaea</taxon>
        <taxon>Methanobacteriati</taxon>
        <taxon>Methanobacteriota</taxon>
        <taxon>Stenosarchaea group</taxon>
        <taxon>Halobacteria</taxon>
        <taxon>Halobacteriales</taxon>
        <taxon>Haloarculaceae</taxon>
        <taxon>Haloarcula</taxon>
    </lineage>
</organism>
<dbReference type="AlphaFoldDB" id="A0AAW4PIM9"/>
<evidence type="ECO:0000313" key="2">
    <source>
        <dbReference type="EMBL" id="MBX0297072.1"/>
    </source>
</evidence>
<dbReference type="EMBL" id="RKLT01000014">
    <property type="protein sequence ID" value="MBX0297072.1"/>
    <property type="molecule type" value="Genomic_DNA"/>
</dbReference>
<dbReference type="Proteomes" id="UP001430455">
    <property type="component" value="Unassembled WGS sequence"/>
</dbReference>
<reference evidence="2 3" key="1">
    <citation type="submission" date="2021-06" db="EMBL/GenBank/DDBJ databases">
        <title>Halomicroarcula sp. a new haloarchaeum isolated from saline soil.</title>
        <authorList>
            <person name="Duran-Viseras A."/>
            <person name="Sanchez-Porro C."/>
            <person name="Ventosa A."/>
        </authorList>
    </citation>
    <scope>NUCLEOTIDE SEQUENCE [LARGE SCALE GENOMIC DNA]</scope>
    <source>
        <strain evidence="2 3">F27</strain>
    </source>
</reference>
<dbReference type="Pfam" id="PF24035">
    <property type="entry name" value="DUF7344"/>
    <property type="match status" value="1"/>
</dbReference>
<evidence type="ECO:0000313" key="3">
    <source>
        <dbReference type="Proteomes" id="UP001430455"/>
    </source>
</evidence>
<feature type="domain" description="DUF7344" evidence="1">
    <location>
        <begin position="14"/>
        <end position="84"/>
    </location>
</feature>
<dbReference type="RefSeq" id="WP_220581663.1">
    <property type="nucleotide sequence ID" value="NZ_RKLT01000014.1"/>
</dbReference>
<sequence>MPGTSTTQLALTAFDLFQDEQRIRVLELLLEAESPFYCRELILQFQEQASEPAPSEADLLADFHHVHLPIFDEAGVIDYEREQLCVTQINEEKLDALLEATRIVVNSLTEE</sequence>
<keyword evidence="3" id="KW-1185">Reference proteome</keyword>
<proteinExistence type="predicted"/>
<gene>
    <name evidence="2" type="ORF">EGH23_19525</name>
</gene>
<dbReference type="InterPro" id="IPR055768">
    <property type="entry name" value="DUF7344"/>
</dbReference>